<evidence type="ECO:0000256" key="4">
    <source>
        <dbReference type="RuleBase" id="RU000354"/>
    </source>
</evidence>
<accession>A0A8S2DIG6</accession>
<dbReference type="Proteomes" id="UP000677228">
    <property type="component" value="Unassembled WGS sequence"/>
</dbReference>
<dbReference type="InterPro" id="IPR015615">
    <property type="entry name" value="TGF-beta-rel"/>
</dbReference>
<dbReference type="Gene3D" id="2.10.90.10">
    <property type="entry name" value="Cystine-knot cytokines"/>
    <property type="match status" value="1"/>
</dbReference>
<evidence type="ECO:0000313" key="9">
    <source>
        <dbReference type="Proteomes" id="UP000677228"/>
    </source>
</evidence>
<evidence type="ECO:0000256" key="2">
    <source>
        <dbReference type="ARBA" id="ARBA00006656"/>
    </source>
</evidence>
<feature type="region of interest" description="Disordered" evidence="5">
    <location>
        <begin position="407"/>
        <end position="429"/>
    </location>
</feature>
<dbReference type="AlphaFoldDB" id="A0A8S2DIG6"/>
<keyword evidence="3" id="KW-0964">Secreted</keyword>
<evidence type="ECO:0000313" key="8">
    <source>
        <dbReference type="EMBL" id="CAF3682414.1"/>
    </source>
</evidence>
<dbReference type="GO" id="GO:0005615">
    <property type="term" value="C:extracellular space"/>
    <property type="evidence" value="ECO:0007669"/>
    <property type="project" value="TreeGrafter"/>
</dbReference>
<comment type="subcellular location">
    <subcellularLocation>
        <location evidence="1">Secreted</location>
    </subcellularLocation>
</comment>
<dbReference type="Proteomes" id="UP000682733">
    <property type="component" value="Unassembled WGS sequence"/>
</dbReference>
<gene>
    <name evidence="7" type="ORF">OVA965_LOCUS9667</name>
    <name evidence="8" type="ORF">TMI583_LOCUS9661</name>
</gene>
<evidence type="ECO:0000313" key="7">
    <source>
        <dbReference type="EMBL" id="CAF0901908.1"/>
    </source>
</evidence>
<dbReference type="InterPro" id="IPR029034">
    <property type="entry name" value="Cystine-knot_cytokine"/>
</dbReference>
<dbReference type="CDD" id="cd13756">
    <property type="entry name" value="TGF_beta_BMPs_GDFs"/>
    <property type="match status" value="1"/>
</dbReference>
<dbReference type="EMBL" id="CAJNOK010003456">
    <property type="protein sequence ID" value="CAF0901908.1"/>
    <property type="molecule type" value="Genomic_DNA"/>
</dbReference>
<evidence type="ECO:0000256" key="3">
    <source>
        <dbReference type="ARBA" id="ARBA00022525"/>
    </source>
</evidence>
<dbReference type="SMART" id="SM00204">
    <property type="entry name" value="TGFB"/>
    <property type="match status" value="1"/>
</dbReference>
<evidence type="ECO:0000256" key="5">
    <source>
        <dbReference type="SAM" id="MobiDB-lite"/>
    </source>
</evidence>
<organism evidence="7 9">
    <name type="scientific">Didymodactylos carnosus</name>
    <dbReference type="NCBI Taxonomy" id="1234261"/>
    <lineage>
        <taxon>Eukaryota</taxon>
        <taxon>Metazoa</taxon>
        <taxon>Spiralia</taxon>
        <taxon>Gnathifera</taxon>
        <taxon>Rotifera</taxon>
        <taxon>Eurotatoria</taxon>
        <taxon>Bdelloidea</taxon>
        <taxon>Philodinida</taxon>
        <taxon>Philodinidae</taxon>
        <taxon>Didymodactylos</taxon>
    </lineage>
</organism>
<dbReference type="SUPFAM" id="SSF57501">
    <property type="entry name" value="Cystine-knot cytokines"/>
    <property type="match status" value="1"/>
</dbReference>
<dbReference type="EMBL" id="CAJOBA010003456">
    <property type="protein sequence ID" value="CAF3682414.1"/>
    <property type="molecule type" value="Genomic_DNA"/>
</dbReference>
<keyword evidence="4" id="KW-0339">Growth factor</keyword>
<dbReference type="PANTHER" id="PTHR11848">
    <property type="entry name" value="TGF-BETA FAMILY"/>
    <property type="match status" value="1"/>
</dbReference>
<protein>
    <recommendedName>
        <fullName evidence="6">TGF-beta family profile domain-containing protein</fullName>
    </recommendedName>
</protein>
<dbReference type="GO" id="GO:0008083">
    <property type="term" value="F:growth factor activity"/>
    <property type="evidence" value="ECO:0007669"/>
    <property type="project" value="UniProtKB-KW"/>
</dbReference>
<dbReference type="GO" id="GO:0005125">
    <property type="term" value="F:cytokine activity"/>
    <property type="evidence" value="ECO:0007669"/>
    <property type="project" value="TreeGrafter"/>
</dbReference>
<evidence type="ECO:0000256" key="1">
    <source>
        <dbReference type="ARBA" id="ARBA00004613"/>
    </source>
</evidence>
<dbReference type="InterPro" id="IPR001839">
    <property type="entry name" value="TGF-b_C"/>
</dbReference>
<proteinExistence type="inferred from homology"/>
<evidence type="ECO:0000259" key="6">
    <source>
        <dbReference type="PROSITE" id="PS51362"/>
    </source>
</evidence>
<dbReference type="PROSITE" id="PS51362">
    <property type="entry name" value="TGF_BETA_2"/>
    <property type="match status" value="1"/>
</dbReference>
<dbReference type="Pfam" id="PF00019">
    <property type="entry name" value="TGF_beta"/>
    <property type="match status" value="1"/>
</dbReference>
<sequence length="540" mass="61390">MCSIIKYLNIIQSENTILTYSLLLLSFIVIEIQSASLSNNMTVKQLIHNTNDEHYSPLETVVKAARLNRIHTPTSSCGGSHYDDEEENIVVSRFRRHNHAIPANEPSETNFNDALRLVKQAIPDGVVNHFRGGENSGVTSVRASRNQLDSFTRLLLQRLRIKSPPNVSAYNGKSSIPDVMIKQLEFQQTNPSLQKDANPSFVEDLTKYERILIPGQQFFNHSCEKRLREHGFPTNDIECYQFLKQKQKNAPLPRDQEINAIKLYIKSGYFHNPNKKLTPDMFKIYKIFRPVPNESVAYSEKLISSLGKIKSSRIIISDVKRVKDWYELTFSKPNLKSIYDSLIYLPSGIAISKDLSLIPHGYPLYSPYSDDYISNNRINSDHEKQQDPADAEEKHYSPYLYVEYGEKTDKSQSRIRRSSVNQPTCSSSSPCCRRSLTLDFSNSRSLNFIIHPRVLDIGECVGLCNSTSIKTSHMKNSPQQNLLALSETHAGVNHQCCSYARTGGLELLYATEDKSIVRQFIPNMIVETCRCLLPAIISQV</sequence>
<name>A0A8S2DIG6_9BILA</name>
<feature type="domain" description="TGF-beta family profile" evidence="6">
    <location>
        <begin position="414"/>
        <end position="532"/>
    </location>
</feature>
<comment type="caution">
    <text evidence="7">The sequence shown here is derived from an EMBL/GenBank/DDBJ whole genome shotgun (WGS) entry which is preliminary data.</text>
</comment>
<reference evidence="7" key="1">
    <citation type="submission" date="2021-02" db="EMBL/GenBank/DDBJ databases">
        <authorList>
            <person name="Nowell W R."/>
        </authorList>
    </citation>
    <scope>NUCLEOTIDE SEQUENCE</scope>
</reference>
<comment type="similarity">
    <text evidence="2 4">Belongs to the TGF-beta family.</text>
</comment>